<feature type="domain" description="YgjP-like metallopeptidase" evidence="1">
    <location>
        <begin position="59"/>
        <end position="179"/>
    </location>
</feature>
<evidence type="ECO:0000259" key="1">
    <source>
        <dbReference type="Pfam" id="PF01863"/>
    </source>
</evidence>
<gene>
    <name evidence="2" type="ORF">BIV18_05125</name>
</gene>
<comment type="caution">
    <text evidence="2">The sequence shown here is derived from an EMBL/GenBank/DDBJ whole genome shotgun (WGS) entry which is preliminary data.</text>
</comment>
<organism evidence="2 3">
    <name type="scientific">Peptoniphilus porci</name>
    <dbReference type="NCBI Taxonomy" id="2652280"/>
    <lineage>
        <taxon>Bacteria</taxon>
        <taxon>Bacillati</taxon>
        <taxon>Bacillota</taxon>
        <taxon>Tissierellia</taxon>
        <taxon>Tissierellales</taxon>
        <taxon>Peptoniphilaceae</taxon>
        <taxon>Peptoniphilus</taxon>
    </lineage>
</organism>
<dbReference type="PANTHER" id="PTHR30399">
    <property type="entry name" value="UNCHARACTERIZED PROTEIN YGJP"/>
    <property type="match status" value="1"/>
</dbReference>
<accession>A0A848RCF2</accession>
<evidence type="ECO:0000313" key="3">
    <source>
        <dbReference type="Proteomes" id="UP000187166"/>
    </source>
</evidence>
<dbReference type="InterPro" id="IPR002725">
    <property type="entry name" value="YgjP-like_metallopeptidase"/>
</dbReference>
<dbReference type="STRING" id="1465756.BIV18_05125"/>
<dbReference type="Gene3D" id="3.30.2010.10">
    <property type="entry name" value="Metalloproteases ('zincins'), catalytic domain"/>
    <property type="match status" value="1"/>
</dbReference>
<dbReference type="RefSeq" id="WP_075659579.1">
    <property type="nucleotide sequence ID" value="NZ_JABDSR010000002.1"/>
</dbReference>
<proteinExistence type="predicted"/>
<evidence type="ECO:0000313" key="2">
    <source>
        <dbReference type="EMBL" id="OLR64937.1"/>
    </source>
</evidence>
<accession>A0A1U7M038</accession>
<reference evidence="2 3" key="1">
    <citation type="journal article" date="2016" name="Appl. Environ. Microbiol.">
        <title>Function and Phylogeny of Bacterial Butyryl Coenzyme A:Acetate Transferases and Their Diversity in the Proximal Colon of Swine.</title>
        <authorList>
            <person name="Trachsel J."/>
            <person name="Bayles D.O."/>
            <person name="Looft T."/>
            <person name="Levine U.Y."/>
            <person name="Allen H.K."/>
        </authorList>
    </citation>
    <scope>NUCLEOTIDE SEQUENCE [LARGE SCALE GENOMIC DNA]</scope>
    <source>
        <strain evidence="2 3">35-6-1</strain>
    </source>
</reference>
<dbReference type="Proteomes" id="UP000187166">
    <property type="component" value="Unassembled WGS sequence"/>
</dbReference>
<dbReference type="AlphaFoldDB" id="A0A1U7M038"/>
<dbReference type="CDD" id="cd07344">
    <property type="entry name" value="M48_yhfN_like"/>
    <property type="match status" value="1"/>
</dbReference>
<protein>
    <submittedName>
        <fullName evidence="2">Peptidase S26</fullName>
    </submittedName>
</protein>
<sequence length="179" mass="21648">MEIEINRKDIKNLRIKVEDGIIKVSAPKRTSEREIKSIIKNNLDTIERLKEEDSYKKRYKNHLFGEKIEVKSEKEIEKIYRLELEKALDNIFEKYEKITGLSPKTVQIRKMKVRWGTCYPKSGDIKINLYLAERPIEQIEAVVLHELVHLKYFYHDEKFINECKKYMPNYEEIERELKR</sequence>
<dbReference type="InterPro" id="IPR053136">
    <property type="entry name" value="UTP_pyrophosphatase-like"/>
</dbReference>
<dbReference type="Pfam" id="PF01863">
    <property type="entry name" value="YgjP-like"/>
    <property type="match status" value="1"/>
</dbReference>
<dbReference type="PANTHER" id="PTHR30399:SF1">
    <property type="entry name" value="UTP PYROPHOSPHATASE"/>
    <property type="match status" value="1"/>
</dbReference>
<keyword evidence="3" id="KW-1185">Reference proteome</keyword>
<name>A0A1U7M038_9FIRM</name>
<dbReference type="EMBL" id="MJIH01000001">
    <property type="protein sequence ID" value="OLR64937.1"/>
    <property type="molecule type" value="Genomic_DNA"/>
</dbReference>